<accession>A0ABV1T920</accession>
<dbReference type="PRINTS" id="PR00038">
    <property type="entry name" value="HTHLUXR"/>
</dbReference>
<organism evidence="5 6">
    <name type="scientific">Streptomyces sp. 900105755</name>
    <dbReference type="NCBI Taxonomy" id="3154389"/>
    <lineage>
        <taxon>Bacteria</taxon>
        <taxon>Bacillati</taxon>
        <taxon>Actinomycetota</taxon>
        <taxon>Actinomycetes</taxon>
        <taxon>Kitasatosporales</taxon>
        <taxon>Streptomycetaceae</taxon>
        <taxon>Streptomyces</taxon>
    </lineage>
</organism>
<dbReference type="SUPFAM" id="SSF48452">
    <property type="entry name" value="TPR-like"/>
    <property type="match status" value="1"/>
</dbReference>
<dbReference type="SUPFAM" id="SSF46894">
    <property type="entry name" value="C-terminal effector domain of the bipartite response regulators"/>
    <property type="match status" value="1"/>
</dbReference>
<feature type="compositionally biased region" description="Basic and acidic residues" evidence="3">
    <location>
        <begin position="563"/>
        <end position="573"/>
    </location>
</feature>
<dbReference type="Gene3D" id="1.25.40.10">
    <property type="entry name" value="Tetratricopeptide repeat domain"/>
    <property type="match status" value="1"/>
</dbReference>
<name>A0ABV1T920_9ACTN</name>
<evidence type="ECO:0000256" key="3">
    <source>
        <dbReference type="SAM" id="MobiDB-lite"/>
    </source>
</evidence>
<dbReference type="SMART" id="SM00421">
    <property type="entry name" value="HTH_LUXR"/>
    <property type="match status" value="1"/>
</dbReference>
<protein>
    <submittedName>
        <fullName evidence="5">AAA family ATPase</fullName>
    </submittedName>
</protein>
<dbReference type="PANTHER" id="PTHR16305:SF35">
    <property type="entry name" value="TRANSCRIPTIONAL ACTIVATOR DOMAIN"/>
    <property type="match status" value="1"/>
</dbReference>
<evidence type="ECO:0000256" key="2">
    <source>
        <dbReference type="ARBA" id="ARBA00022840"/>
    </source>
</evidence>
<dbReference type="Gene3D" id="1.10.10.10">
    <property type="entry name" value="Winged helix-like DNA-binding domain superfamily/Winged helix DNA-binding domain"/>
    <property type="match status" value="1"/>
</dbReference>
<feature type="region of interest" description="Disordered" evidence="3">
    <location>
        <begin position="981"/>
        <end position="1013"/>
    </location>
</feature>
<dbReference type="InterPro" id="IPR016032">
    <property type="entry name" value="Sig_transdc_resp-reg_C-effctor"/>
</dbReference>
<feature type="region of interest" description="Disordered" evidence="3">
    <location>
        <begin position="553"/>
        <end position="573"/>
    </location>
</feature>
<dbReference type="InterPro" id="IPR041664">
    <property type="entry name" value="AAA_16"/>
</dbReference>
<reference evidence="5 6" key="1">
    <citation type="submission" date="2024-06" db="EMBL/GenBank/DDBJ databases">
        <title>The Natural Products Discovery Center: Release of the First 8490 Sequenced Strains for Exploring Actinobacteria Biosynthetic Diversity.</title>
        <authorList>
            <person name="Kalkreuter E."/>
            <person name="Kautsar S.A."/>
            <person name="Yang D."/>
            <person name="Bader C.D."/>
            <person name="Teijaro C.N."/>
            <person name="Fluegel L."/>
            <person name="Davis C.M."/>
            <person name="Simpson J.R."/>
            <person name="Lauterbach L."/>
            <person name="Steele A.D."/>
            <person name="Gui C."/>
            <person name="Meng S."/>
            <person name="Li G."/>
            <person name="Viehrig K."/>
            <person name="Ye F."/>
            <person name="Su P."/>
            <person name="Kiefer A.F."/>
            <person name="Nichols A."/>
            <person name="Cepeda A.J."/>
            <person name="Yan W."/>
            <person name="Fan B."/>
            <person name="Jiang Y."/>
            <person name="Adhikari A."/>
            <person name="Zheng C.-J."/>
            <person name="Schuster L."/>
            <person name="Cowan T.M."/>
            <person name="Smanski M.J."/>
            <person name="Chevrette M.G."/>
            <person name="De Carvalho L.P.S."/>
            <person name="Shen B."/>
        </authorList>
    </citation>
    <scope>NUCLEOTIDE SEQUENCE [LARGE SCALE GENOMIC DNA]</scope>
    <source>
        <strain evidence="5 6">NPDC001694</strain>
    </source>
</reference>
<proteinExistence type="predicted"/>
<dbReference type="PANTHER" id="PTHR16305">
    <property type="entry name" value="TESTICULAR SOLUBLE ADENYLYL CYCLASE"/>
    <property type="match status" value="1"/>
</dbReference>
<evidence type="ECO:0000313" key="5">
    <source>
        <dbReference type="EMBL" id="MER6266179.1"/>
    </source>
</evidence>
<gene>
    <name evidence="5" type="ORF">ABT211_02585</name>
</gene>
<dbReference type="InterPro" id="IPR027417">
    <property type="entry name" value="P-loop_NTPase"/>
</dbReference>
<keyword evidence="2" id="KW-0067">ATP-binding</keyword>
<dbReference type="EMBL" id="JBEOZM010000001">
    <property type="protein sequence ID" value="MER6266179.1"/>
    <property type="molecule type" value="Genomic_DNA"/>
</dbReference>
<feature type="domain" description="HTH luxR-type" evidence="4">
    <location>
        <begin position="908"/>
        <end position="973"/>
    </location>
</feature>
<comment type="caution">
    <text evidence="5">The sequence shown here is derived from an EMBL/GenBank/DDBJ whole genome shotgun (WGS) entry which is preliminary data.</text>
</comment>
<evidence type="ECO:0000256" key="1">
    <source>
        <dbReference type="ARBA" id="ARBA00022741"/>
    </source>
</evidence>
<keyword evidence="6" id="KW-1185">Reference proteome</keyword>
<evidence type="ECO:0000313" key="6">
    <source>
        <dbReference type="Proteomes" id="UP001490365"/>
    </source>
</evidence>
<keyword evidence="1" id="KW-0547">Nucleotide-binding</keyword>
<dbReference type="CDD" id="cd06170">
    <property type="entry name" value="LuxR_C_like"/>
    <property type="match status" value="1"/>
</dbReference>
<dbReference type="Pfam" id="PF13191">
    <property type="entry name" value="AAA_16"/>
    <property type="match status" value="1"/>
</dbReference>
<dbReference type="InterPro" id="IPR036388">
    <property type="entry name" value="WH-like_DNA-bd_sf"/>
</dbReference>
<dbReference type="Proteomes" id="UP001490365">
    <property type="component" value="Unassembled WGS sequence"/>
</dbReference>
<dbReference type="Pfam" id="PF00196">
    <property type="entry name" value="GerE"/>
    <property type="match status" value="1"/>
</dbReference>
<dbReference type="InterPro" id="IPR011990">
    <property type="entry name" value="TPR-like_helical_dom_sf"/>
</dbReference>
<sequence length="1013" mass="104671">MQLTGRRALLDAARVQAAARPGLVLHGPAGIGKSALVAALAADPAAGTVLHCSPAEADARLPFAGLVDLFARVPESRLENLPPEPRAALRSALLRGGGPADGRGLLAVRVAVLDALRALATDGPVLLVVDGLQWLDEPTAEVLAHVVRRLADPGIRMLAAERVPDGGRPERLHCCPPGTVELPVPPLTDGETAHLVRTGLGTDLPPALLRAVQRTAAGNPYYALELGRAARHAPAPAGFGALPPVPPGLRAHLLERARALPEPVRRTLLVASAAGRPSLTLLRAAGFPDPAAGLAQAERLGIATADADGVVRFRHPVLRAAVHADAAEQERRQAHALLARAVPEPVERARHLALAHPYEDEDTARTLMAAAGSARHDGASGTAFELAALAARRTPAAHPAERAERLLAAAEYACDAGRTEEAGEAAGAVLARSGSAAQRVRARLVLLQCAGQALEGTEDLIADGLRDAAGDPHSEARLHHWAAVRGLLCGELTEAAEHARQAAATGDTGTRIDALATLARVRSLAGDPTAADTALTEALTLLSAPRRGAGNCATSHDGAAAEVHPDPTAPRRDTPCPACGCRLAGAVGTRQIAAPPDVPALPAERSRGPESRRLIRMRAILALDSDRVTEARDQVVPLLAAAGEPAGAEDTVATLVALTRIQVRAGHCREALRTAARCSRALTDTAPALYAAALAATAGGTPEEARRLAARAVRASEADGDRLFLLRALAVLGQAELLGGDPHGAAAAVEALQRVRELGEAMCAADPPLLHWYGDLAEALVVLGETEEAGAVLHDARARVPDGAPGSVLAALDRAEGLREAGLGRAREGAVRLRAAVDLLRPLPLPVELVRTLIALGAVERRARRRNAGRQALAEALETATRIGAAPLAVRARDELARLAAGERGAEAGAAGPDLTPTEARIAELVGGGATNREVAAELFISVKTVEGTLSRVYRKVGVRSRTALAHAMAVAVIASGAAVDTAEDDQPGPAAQTVTVSQSARARLPRPLDTRR</sequence>
<dbReference type="InterPro" id="IPR000792">
    <property type="entry name" value="Tscrpt_reg_LuxR_C"/>
</dbReference>
<dbReference type="SUPFAM" id="SSF52540">
    <property type="entry name" value="P-loop containing nucleoside triphosphate hydrolases"/>
    <property type="match status" value="1"/>
</dbReference>
<dbReference type="RefSeq" id="WP_351954874.1">
    <property type="nucleotide sequence ID" value="NZ_JBEOZM010000001.1"/>
</dbReference>
<dbReference type="PROSITE" id="PS50043">
    <property type="entry name" value="HTH_LUXR_2"/>
    <property type="match status" value="1"/>
</dbReference>
<evidence type="ECO:0000259" key="4">
    <source>
        <dbReference type="PROSITE" id="PS50043"/>
    </source>
</evidence>